<evidence type="ECO:0000256" key="1">
    <source>
        <dbReference type="SAM" id="MobiDB-lite"/>
    </source>
</evidence>
<protein>
    <submittedName>
        <fullName evidence="3">Uncharacterized protein</fullName>
    </submittedName>
</protein>
<dbReference type="RefSeq" id="WP_242859051.1">
    <property type="nucleotide sequence ID" value="NZ_CZBA01000019.1"/>
</dbReference>
<dbReference type="EMBL" id="CZBA01000019">
    <property type="protein sequence ID" value="CUP85690.1"/>
    <property type="molecule type" value="Genomic_DNA"/>
</dbReference>
<keyword evidence="2" id="KW-0812">Transmembrane</keyword>
<accession>A0A174RRT7</accession>
<proteinExistence type="predicted"/>
<feature type="transmembrane region" description="Helical" evidence="2">
    <location>
        <begin position="32"/>
        <end position="49"/>
    </location>
</feature>
<gene>
    <name evidence="3" type="ORF">ERS852533_02799</name>
</gene>
<feature type="compositionally biased region" description="Basic and acidic residues" evidence="1">
    <location>
        <begin position="1"/>
        <end position="14"/>
    </location>
</feature>
<feature type="region of interest" description="Disordered" evidence="1">
    <location>
        <begin position="124"/>
        <end position="158"/>
    </location>
</feature>
<sequence length="158" mass="17569">MEEQNKNPEKKENEVQTSQENTPQNATPTRSYVLMILAGCYLLYTGYRLCKNVIDGVDGGSWGFFAAGIGFLIVGAVMLFIGGKNFIKRDKEKRAMEEAAMAEEKAAEPEKTIEKKTMSIAERARLASSLEESESEDKTEKPDESETADIASEEKTEE</sequence>
<evidence type="ECO:0000313" key="3">
    <source>
        <dbReference type="EMBL" id="CUP85690.1"/>
    </source>
</evidence>
<feature type="transmembrane region" description="Helical" evidence="2">
    <location>
        <begin position="61"/>
        <end position="81"/>
    </location>
</feature>
<reference evidence="3 4" key="1">
    <citation type="submission" date="2015-09" db="EMBL/GenBank/DDBJ databases">
        <authorList>
            <consortium name="Pathogen Informatics"/>
        </authorList>
    </citation>
    <scope>NUCLEOTIDE SEQUENCE [LARGE SCALE GENOMIC DNA]</scope>
    <source>
        <strain evidence="3 4">2789STDY5834921</strain>
    </source>
</reference>
<dbReference type="Proteomes" id="UP000095413">
    <property type="component" value="Unassembled WGS sequence"/>
</dbReference>
<organism evidence="3 4">
    <name type="scientific">Blautia obeum</name>
    <dbReference type="NCBI Taxonomy" id="40520"/>
    <lineage>
        <taxon>Bacteria</taxon>
        <taxon>Bacillati</taxon>
        <taxon>Bacillota</taxon>
        <taxon>Clostridia</taxon>
        <taxon>Lachnospirales</taxon>
        <taxon>Lachnospiraceae</taxon>
        <taxon>Blautia</taxon>
    </lineage>
</organism>
<name>A0A174RRT7_9FIRM</name>
<evidence type="ECO:0000256" key="2">
    <source>
        <dbReference type="SAM" id="Phobius"/>
    </source>
</evidence>
<evidence type="ECO:0000313" key="4">
    <source>
        <dbReference type="Proteomes" id="UP000095413"/>
    </source>
</evidence>
<feature type="region of interest" description="Disordered" evidence="1">
    <location>
        <begin position="1"/>
        <end position="26"/>
    </location>
</feature>
<keyword evidence="2" id="KW-0472">Membrane</keyword>
<dbReference type="AlphaFoldDB" id="A0A174RRT7"/>
<feature type="compositionally biased region" description="Polar residues" evidence="1">
    <location>
        <begin position="15"/>
        <end position="26"/>
    </location>
</feature>
<keyword evidence="2" id="KW-1133">Transmembrane helix</keyword>